<dbReference type="KEGG" id="nsh:GXM_06661"/>
<dbReference type="SUPFAM" id="SSF51120">
    <property type="entry name" value="beta-Roll"/>
    <property type="match status" value="1"/>
</dbReference>
<dbReference type="InterPro" id="IPR011049">
    <property type="entry name" value="Serralysin-like_metalloprot_C"/>
</dbReference>
<evidence type="ECO:0000256" key="2">
    <source>
        <dbReference type="ARBA" id="ARBA00022737"/>
    </source>
</evidence>
<keyword evidence="2" id="KW-0677">Repeat</keyword>
<dbReference type="EMBL" id="CP045226">
    <property type="protein sequence ID" value="QFS49167.1"/>
    <property type="molecule type" value="Genomic_DNA"/>
</dbReference>
<dbReference type="AlphaFoldDB" id="A0A5P8W8Q1"/>
<dbReference type="InterPro" id="IPR001343">
    <property type="entry name" value="Hemolysn_Ca-bd"/>
</dbReference>
<keyword evidence="4" id="KW-0325">Glycoprotein</keyword>
<dbReference type="Gene3D" id="2.150.10.10">
    <property type="entry name" value="Serralysin-like metalloprotease, C-terminal"/>
    <property type="match status" value="1"/>
</dbReference>
<dbReference type="Gene3D" id="2.130.10.130">
    <property type="entry name" value="Integrin alpha, N-terminal"/>
    <property type="match status" value="4"/>
</dbReference>
<dbReference type="InterPro" id="IPR018511">
    <property type="entry name" value="Hemolysin-typ_Ca-bd_CS"/>
</dbReference>
<dbReference type="Pfam" id="PF01839">
    <property type="entry name" value="FG-GAP"/>
    <property type="match status" value="7"/>
</dbReference>
<dbReference type="PRINTS" id="PR00313">
    <property type="entry name" value="CABNDNGRPT"/>
</dbReference>
<gene>
    <name evidence="5" type="ORF">GXM_06661</name>
</gene>
<evidence type="ECO:0000313" key="5">
    <source>
        <dbReference type="EMBL" id="QFS49167.1"/>
    </source>
</evidence>
<dbReference type="PANTHER" id="PTHR23221">
    <property type="entry name" value="GLYCOSYLPHOSPHATIDYLINOSITOL PHOSPHOLIPASE D"/>
    <property type="match status" value="1"/>
</dbReference>
<dbReference type="RefSeq" id="WP_152590507.1">
    <property type="nucleotide sequence ID" value="NZ_CP045226.1"/>
</dbReference>
<dbReference type="Pfam" id="PF00353">
    <property type="entry name" value="HemolysinCabind"/>
    <property type="match status" value="2"/>
</dbReference>
<evidence type="ECO:0000313" key="6">
    <source>
        <dbReference type="Proteomes" id="UP000326678"/>
    </source>
</evidence>
<dbReference type="PROSITE" id="PS51470">
    <property type="entry name" value="FG_GAP"/>
    <property type="match status" value="2"/>
</dbReference>
<evidence type="ECO:0000256" key="3">
    <source>
        <dbReference type="ARBA" id="ARBA00022801"/>
    </source>
</evidence>
<proteinExistence type="predicted"/>
<dbReference type="InterPro" id="IPR013519">
    <property type="entry name" value="Int_alpha_beta-p"/>
</dbReference>
<protein>
    <submittedName>
        <fullName evidence="5">Uncharacterized protein</fullName>
    </submittedName>
</protein>
<dbReference type="SUPFAM" id="SSF69318">
    <property type="entry name" value="Integrin alpha N-terminal domain"/>
    <property type="match status" value="1"/>
</dbReference>
<dbReference type="PANTHER" id="PTHR23221:SF7">
    <property type="entry name" value="PHOSPHATIDYLINOSITOL-GLYCAN-SPECIFIC PHOSPHOLIPASE D"/>
    <property type="match status" value="1"/>
</dbReference>
<reference evidence="5 6" key="1">
    <citation type="submission" date="2019-10" db="EMBL/GenBank/DDBJ databases">
        <title>Genomic and transcriptomic insights into the perfect genentic adaptation of a filamentous nitrogen-fixing cyanobacterium to rice fields.</title>
        <authorList>
            <person name="Chen Z."/>
        </authorList>
    </citation>
    <scope>NUCLEOTIDE SEQUENCE [LARGE SCALE GENOMIC DNA]</scope>
    <source>
        <strain evidence="5">CCNUC1</strain>
    </source>
</reference>
<evidence type="ECO:0000256" key="1">
    <source>
        <dbReference type="ARBA" id="ARBA00022729"/>
    </source>
</evidence>
<name>A0A5P8W8Q1_9NOSO</name>
<organism evidence="5 6">
    <name type="scientific">Nostoc sphaeroides CCNUC1</name>
    <dbReference type="NCBI Taxonomy" id="2653204"/>
    <lineage>
        <taxon>Bacteria</taxon>
        <taxon>Bacillati</taxon>
        <taxon>Cyanobacteriota</taxon>
        <taxon>Cyanophyceae</taxon>
        <taxon>Nostocales</taxon>
        <taxon>Nostocaceae</taxon>
        <taxon>Nostoc</taxon>
    </lineage>
</organism>
<dbReference type="Proteomes" id="UP000326678">
    <property type="component" value="Chromosome Gxm1"/>
</dbReference>
<keyword evidence="3" id="KW-0378">Hydrolase</keyword>
<keyword evidence="1" id="KW-0732">Signal</keyword>
<accession>A0A5P8W8Q1</accession>
<dbReference type="InterPro" id="IPR028994">
    <property type="entry name" value="Integrin_alpha_N"/>
</dbReference>
<dbReference type="SMART" id="SM00191">
    <property type="entry name" value="Int_alpha"/>
    <property type="match status" value="7"/>
</dbReference>
<evidence type="ECO:0000256" key="4">
    <source>
        <dbReference type="ARBA" id="ARBA00023180"/>
    </source>
</evidence>
<dbReference type="PROSITE" id="PS00330">
    <property type="entry name" value="HEMOLYSIN_CALCIUM"/>
    <property type="match status" value="2"/>
</dbReference>
<dbReference type="InterPro" id="IPR013517">
    <property type="entry name" value="FG-GAP"/>
</dbReference>
<sequence length="856" mass="86447">MANSLFSFFNLSDLNGTNGFLINGIAAGDESGNSVSNAEDINGDGIDDLIIGAVNGNLIGNSSAGQSYVVFGGRNLGSGGSLNLSDLNGTNGFLINGIIQADNYSRSSVSNAGDINGDGIDDLIIGAENADPNGISDAGQSYVVFGGKNLGSGGSLNLSDLNGTNGFLINGIATYDRLGISVSNAGDINGDGIDDLIIGAREADPNGISGAGQSYVVFGGKNLGSGGSFNLSDLNGTNGFLINGIATYDRLGSSVSNAGDINGDGIDDLIIGAFVASPNGISGAGQSYVVFGGKNLGSDGSLNPSDLNGTNGFLINGIKQFDRSGNSVSNGGDINGDGIDDLIIGAQYADPKGNRDAGQSYVVFGEKNLGSGGSLNLSDLNGTNGFLINGIKQLDRSGSSVSNAGDINGDGIDDLIIGAFGASPNGNRYAGQSYVVFGGRNLGSGGSLNLSDLNGTNGFLINGIAEGDFLGISVSNAGDINGDGIDDLIIGAREADPNGIRDAGQSYVVFGGKNIGSGSAIILTGTADADTLIGTIGNNIIDGKAGNDTLTGNGGQDKFVFRVGDRNDIITDFGGVGKGYNPSSAVIANVDTLQFIGSGLTAQNLQLTQKGNNLEVTFENVASTKVQLQNFKLENLDNLPAISSRPALGNILFDGQSSIADSFDVINANSTQTSIFNKNTVTFLNELNNNIAGFDNSDDVINGQGGNDIINGLSGNDLLRGGSGNDTLVGGVDNDIFVGGVGADKFLYNTNAAFASSAVGVDAIADFNHSQGDKIILDKTTFNTITSTAGTGFSNANDFKITTSAATSTAKIVYDAVSGQLFYNQNGSVAGFGSGGLFATLTGAPTLTASDFVLQA</sequence>
<keyword evidence="6" id="KW-1185">Reference proteome</keyword>
<dbReference type="GO" id="GO:0005509">
    <property type="term" value="F:calcium ion binding"/>
    <property type="evidence" value="ECO:0007669"/>
    <property type="project" value="InterPro"/>
</dbReference>
<dbReference type="GO" id="GO:0016787">
    <property type="term" value="F:hydrolase activity"/>
    <property type="evidence" value="ECO:0007669"/>
    <property type="project" value="UniProtKB-KW"/>
</dbReference>